<feature type="domain" description="NodB homology" evidence="7">
    <location>
        <begin position="1"/>
        <end position="173"/>
    </location>
</feature>
<name>A0A2C5XT53_9HYPO</name>
<dbReference type="PANTHER" id="PTHR46471:SF9">
    <property type="entry name" value="CHITIN DEACETYLASE"/>
    <property type="match status" value="1"/>
</dbReference>
<evidence type="ECO:0000313" key="8">
    <source>
        <dbReference type="EMBL" id="PHH78849.1"/>
    </source>
</evidence>
<dbReference type="GO" id="GO:0016810">
    <property type="term" value="F:hydrolase activity, acting on carbon-nitrogen (but not peptide) bonds"/>
    <property type="evidence" value="ECO:0007669"/>
    <property type="project" value="InterPro"/>
</dbReference>
<dbReference type="EMBL" id="NJES01000065">
    <property type="protein sequence ID" value="PHH78849.1"/>
    <property type="molecule type" value="Genomic_DNA"/>
</dbReference>
<dbReference type="OrthoDB" id="407355at2759"/>
<evidence type="ECO:0000256" key="6">
    <source>
        <dbReference type="ARBA" id="ARBA00023285"/>
    </source>
</evidence>
<dbReference type="Proteomes" id="UP000226431">
    <property type="component" value="Unassembled WGS sequence"/>
</dbReference>
<comment type="cofactor">
    <cofactor evidence="1">
        <name>Co(2+)</name>
        <dbReference type="ChEBI" id="CHEBI:48828"/>
    </cofactor>
</comment>
<dbReference type="InterPro" id="IPR011330">
    <property type="entry name" value="Glyco_hydro/deAcase_b/a-brl"/>
</dbReference>
<keyword evidence="5" id="KW-0119">Carbohydrate metabolism</keyword>
<evidence type="ECO:0000256" key="4">
    <source>
        <dbReference type="ARBA" id="ARBA00022801"/>
    </source>
</evidence>
<keyword evidence="9" id="KW-1185">Reference proteome</keyword>
<dbReference type="PROSITE" id="PS51677">
    <property type="entry name" value="NODB"/>
    <property type="match status" value="1"/>
</dbReference>
<dbReference type="GO" id="GO:0046872">
    <property type="term" value="F:metal ion binding"/>
    <property type="evidence" value="ECO:0007669"/>
    <property type="project" value="UniProtKB-KW"/>
</dbReference>
<dbReference type="Pfam" id="PF01522">
    <property type="entry name" value="Polysacc_deac_1"/>
    <property type="match status" value="1"/>
</dbReference>
<reference evidence="8 9" key="1">
    <citation type="submission" date="2017-06" db="EMBL/GenBank/DDBJ databases">
        <title>Ant-infecting Ophiocordyceps genomes reveal a high diversity of potential behavioral manipulation genes and a possible major role for enterotoxins.</title>
        <authorList>
            <person name="De Bekker C."/>
            <person name="Evans H.C."/>
            <person name="Brachmann A."/>
            <person name="Hughes D.P."/>
        </authorList>
    </citation>
    <scope>NUCLEOTIDE SEQUENCE [LARGE SCALE GENOMIC DNA]</scope>
    <source>
        <strain evidence="8 9">Map16</strain>
    </source>
</reference>
<evidence type="ECO:0000256" key="1">
    <source>
        <dbReference type="ARBA" id="ARBA00001941"/>
    </source>
</evidence>
<evidence type="ECO:0000313" key="9">
    <source>
        <dbReference type="Proteomes" id="UP000226431"/>
    </source>
</evidence>
<dbReference type="PANTHER" id="PTHR46471">
    <property type="entry name" value="CHITIN DEACETYLASE"/>
    <property type="match status" value="1"/>
</dbReference>
<accession>A0A2C5XT53</accession>
<keyword evidence="6" id="KW-0170">Cobalt</keyword>
<evidence type="ECO:0000256" key="2">
    <source>
        <dbReference type="ARBA" id="ARBA00022723"/>
    </source>
</evidence>
<proteinExistence type="predicted"/>
<evidence type="ECO:0000256" key="5">
    <source>
        <dbReference type="ARBA" id="ARBA00023277"/>
    </source>
</evidence>
<dbReference type="Gene3D" id="3.20.20.370">
    <property type="entry name" value="Glycoside hydrolase/deacetylase"/>
    <property type="match status" value="1"/>
</dbReference>
<sequence length="214" mass="24182">MEALDKLKAANKKATFFVNGDNFSKISERAPEVKRMLAEGHQLGSHTFRHPDLANITEDEIRTEMTLNDIEIKKIIGKTPTYMRPPFFSTNDLAIKVLTDMQYKIINADIDTKDFEKNTPETNDEAFANYQEAFNKRGSISLMHDVQNTTVNQLLPNVINFLSKTQRQSLTVGECLGDPPENWYRDDTVNGKVVEGPKRRSLEPCSCGGLENIA</sequence>
<evidence type="ECO:0000256" key="3">
    <source>
        <dbReference type="ARBA" id="ARBA00022729"/>
    </source>
</evidence>
<keyword evidence="2" id="KW-0479">Metal-binding</keyword>
<comment type="caution">
    <text evidence="8">The sequence shown here is derived from an EMBL/GenBank/DDBJ whole genome shotgun (WGS) entry which is preliminary data.</text>
</comment>
<dbReference type="AlphaFoldDB" id="A0A2C5XT53"/>
<protein>
    <recommendedName>
        <fullName evidence="7">NodB homology domain-containing protein</fullName>
    </recommendedName>
</protein>
<keyword evidence="3" id="KW-0732">Signal</keyword>
<dbReference type="InterPro" id="IPR002509">
    <property type="entry name" value="NODB_dom"/>
</dbReference>
<organism evidence="8 9">
    <name type="scientific">Ophiocordyceps camponoti-rufipedis</name>
    <dbReference type="NCBI Taxonomy" id="2004952"/>
    <lineage>
        <taxon>Eukaryota</taxon>
        <taxon>Fungi</taxon>
        <taxon>Dikarya</taxon>
        <taxon>Ascomycota</taxon>
        <taxon>Pezizomycotina</taxon>
        <taxon>Sordariomycetes</taxon>
        <taxon>Hypocreomycetidae</taxon>
        <taxon>Hypocreales</taxon>
        <taxon>Ophiocordycipitaceae</taxon>
        <taxon>Ophiocordyceps</taxon>
    </lineage>
</organism>
<dbReference type="GO" id="GO:0005975">
    <property type="term" value="P:carbohydrate metabolic process"/>
    <property type="evidence" value="ECO:0007669"/>
    <property type="project" value="InterPro"/>
</dbReference>
<dbReference type="STRING" id="2004952.A0A2C5XT53"/>
<evidence type="ECO:0000259" key="7">
    <source>
        <dbReference type="PROSITE" id="PS51677"/>
    </source>
</evidence>
<gene>
    <name evidence="8" type="ORF">CDD80_6139</name>
</gene>
<keyword evidence="4" id="KW-0378">Hydrolase</keyword>
<dbReference type="SUPFAM" id="SSF88713">
    <property type="entry name" value="Glycoside hydrolase/deacetylase"/>
    <property type="match status" value="1"/>
</dbReference>